<dbReference type="PIRSF" id="PIRSF005962">
    <property type="entry name" value="Pept_M20D_amidohydro"/>
    <property type="match status" value="1"/>
</dbReference>
<reference evidence="5 6" key="1">
    <citation type="journal article" date="2019" name="Nat. Med.">
        <title>A library of human gut bacterial isolates paired with longitudinal multiomics data enables mechanistic microbiome research.</title>
        <authorList>
            <person name="Poyet M."/>
            <person name="Groussin M."/>
            <person name="Gibbons S.M."/>
            <person name="Avila-Pacheco J."/>
            <person name="Jiang X."/>
            <person name="Kearney S.M."/>
            <person name="Perrotta A.R."/>
            <person name="Berdy B."/>
            <person name="Zhao S."/>
            <person name="Lieberman T.D."/>
            <person name="Swanson P.K."/>
            <person name="Smith M."/>
            <person name="Roesemann S."/>
            <person name="Alexander J.E."/>
            <person name="Rich S.A."/>
            <person name="Livny J."/>
            <person name="Vlamakis H."/>
            <person name="Clish C."/>
            <person name="Bullock K."/>
            <person name="Deik A."/>
            <person name="Scott J."/>
            <person name="Pierce K.A."/>
            <person name="Xavier R.J."/>
            <person name="Alm E.J."/>
        </authorList>
    </citation>
    <scope>NUCLEOTIDE SEQUENCE [LARGE SCALE GENOMIC DNA]</scope>
    <source>
        <strain evidence="5 6">BIOML-A7</strain>
    </source>
</reference>
<comment type="caution">
    <text evidence="5">The sequence shown here is derived from an EMBL/GenBank/DDBJ whole genome shotgun (WGS) entry which is preliminary data.</text>
</comment>
<feature type="binding site" evidence="3">
    <location>
        <position position="163"/>
    </location>
    <ligand>
        <name>Mn(2+)</name>
        <dbReference type="ChEBI" id="CHEBI:29035"/>
        <label>2</label>
    </ligand>
</feature>
<proteinExistence type="inferred from homology"/>
<evidence type="ECO:0000313" key="5">
    <source>
        <dbReference type="EMBL" id="MTS50863.1"/>
    </source>
</evidence>
<dbReference type="GO" id="GO:0016787">
    <property type="term" value="F:hydrolase activity"/>
    <property type="evidence" value="ECO:0007669"/>
    <property type="project" value="UniProtKB-KW"/>
</dbReference>
<dbReference type="PANTHER" id="PTHR11014:SF63">
    <property type="entry name" value="METALLOPEPTIDASE, PUTATIVE (AFU_ORTHOLOGUE AFUA_6G09600)-RELATED"/>
    <property type="match status" value="1"/>
</dbReference>
<dbReference type="SUPFAM" id="SSF53187">
    <property type="entry name" value="Zn-dependent exopeptidases"/>
    <property type="match status" value="1"/>
</dbReference>
<dbReference type="Gene3D" id="3.40.630.10">
    <property type="entry name" value="Zn peptidases"/>
    <property type="match status" value="1"/>
</dbReference>
<dbReference type="PANTHER" id="PTHR11014">
    <property type="entry name" value="PEPTIDASE M20 FAMILY MEMBER"/>
    <property type="match status" value="1"/>
</dbReference>
<comment type="cofactor">
    <cofactor evidence="3">
        <name>Mn(2+)</name>
        <dbReference type="ChEBI" id="CHEBI:29035"/>
    </cofactor>
    <text evidence="3">The Mn(2+) ion enhances activity.</text>
</comment>
<dbReference type="AlphaFoldDB" id="A0A6I3Q4L0"/>
<accession>A0A6I3Q4L0</accession>
<keyword evidence="3" id="KW-0479">Metal-binding</keyword>
<feature type="binding site" evidence="3">
    <location>
        <position position="102"/>
    </location>
    <ligand>
        <name>Mn(2+)</name>
        <dbReference type="ChEBI" id="CHEBI:29035"/>
        <label>2</label>
    </ligand>
</feature>
<evidence type="ECO:0000256" key="2">
    <source>
        <dbReference type="ARBA" id="ARBA00022801"/>
    </source>
</evidence>
<evidence type="ECO:0000256" key="3">
    <source>
        <dbReference type="PIRSR" id="PIRSR005962-1"/>
    </source>
</evidence>
<gene>
    <name evidence="5" type="ORF">GMD52_04820</name>
</gene>
<keyword evidence="3" id="KW-0464">Manganese</keyword>
<evidence type="ECO:0000259" key="4">
    <source>
        <dbReference type="Pfam" id="PF07687"/>
    </source>
</evidence>
<dbReference type="Proteomes" id="UP000449193">
    <property type="component" value="Unassembled WGS sequence"/>
</dbReference>
<protein>
    <submittedName>
        <fullName evidence="5">Amidohydrolase</fullName>
    </submittedName>
</protein>
<feature type="binding site" evidence="3">
    <location>
        <position position="362"/>
    </location>
    <ligand>
        <name>Mn(2+)</name>
        <dbReference type="ChEBI" id="CHEBI:29035"/>
        <label>2</label>
    </ligand>
</feature>
<dbReference type="SUPFAM" id="SSF55031">
    <property type="entry name" value="Bacterial exopeptidase dimerisation domain"/>
    <property type="match status" value="1"/>
</dbReference>
<feature type="binding site" evidence="3">
    <location>
        <position position="104"/>
    </location>
    <ligand>
        <name>Mn(2+)</name>
        <dbReference type="ChEBI" id="CHEBI:29035"/>
        <label>2</label>
    </ligand>
</feature>
<dbReference type="InterPro" id="IPR017439">
    <property type="entry name" value="Amidohydrolase"/>
</dbReference>
<dbReference type="NCBIfam" id="TIGR01891">
    <property type="entry name" value="amidohydrolases"/>
    <property type="match status" value="1"/>
</dbReference>
<dbReference type="Pfam" id="PF07687">
    <property type="entry name" value="M20_dimer"/>
    <property type="match status" value="1"/>
</dbReference>
<evidence type="ECO:0000313" key="6">
    <source>
        <dbReference type="Proteomes" id="UP000449193"/>
    </source>
</evidence>
<feature type="binding site" evidence="3">
    <location>
        <position position="138"/>
    </location>
    <ligand>
        <name>Mn(2+)</name>
        <dbReference type="ChEBI" id="CHEBI:29035"/>
        <label>2</label>
    </ligand>
</feature>
<dbReference type="FunFam" id="3.30.70.360:FF:000014">
    <property type="entry name" value="N-acyl-L-amino acid amidohydrolase"/>
    <property type="match status" value="1"/>
</dbReference>
<dbReference type="EMBL" id="WMZR01000004">
    <property type="protein sequence ID" value="MTS50863.1"/>
    <property type="molecule type" value="Genomic_DNA"/>
</dbReference>
<dbReference type="Gene3D" id="3.30.70.360">
    <property type="match status" value="1"/>
</dbReference>
<dbReference type="InterPro" id="IPR002933">
    <property type="entry name" value="Peptidase_M20"/>
</dbReference>
<evidence type="ECO:0000256" key="1">
    <source>
        <dbReference type="ARBA" id="ARBA00006153"/>
    </source>
</evidence>
<comment type="similarity">
    <text evidence="1">Belongs to the peptidase M20 family.</text>
</comment>
<keyword evidence="2 5" id="KW-0378">Hydrolase</keyword>
<organism evidence="5 6">
    <name type="scientific">Ruthenibacterium lactatiformans</name>
    <dbReference type="NCBI Taxonomy" id="1550024"/>
    <lineage>
        <taxon>Bacteria</taxon>
        <taxon>Bacillati</taxon>
        <taxon>Bacillota</taxon>
        <taxon>Clostridia</taxon>
        <taxon>Eubacteriales</taxon>
        <taxon>Oscillospiraceae</taxon>
        <taxon>Ruthenibacterium</taxon>
    </lineage>
</organism>
<dbReference type="Pfam" id="PF01546">
    <property type="entry name" value="Peptidase_M20"/>
    <property type="match status" value="1"/>
</dbReference>
<name>A0A6I3Q4L0_9FIRM</name>
<dbReference type="GO" id="GO:0046872">
    <property type="term" value="F:metal ion binding"/>
    <property type="evidence" value="ECO:0007669"/>
    <property type="project" value="UniProtKB-KW"/>
</dbReference>
<dbReference type="RefSeq" id="WP_155201123.1">
    <property type="nucleotide sequence ID" value="NZ_DBGEBT010000048.1"/>
</dbReference>
<dbReference type="InterPro" id="IPR011650">
    <property type="entry name" value="Peptidase_M20_dimer"/>
</dbReference>
<sequence length="393" mass="43119">MKNLHQQVLELLPQCIEDRRWLHRHAELSFREYKTADYLEQALCELEGLELSRPTPTSVMAVLRTGRPGRCLAIRADIDALPIREENELDYRSCNEGVMHACGHDGHAAILLNSVRLLCRRREELCGELRFIFQHAEETPPGGAVEVIRAGVLKGVDEVFGLHLTSTLPTGSFGVCSGVLTSATDRFEIEITGRGGHSSMPQECIDPIVTGAQIILALQTVLSRSLRPSDPAVLSVCQAHSGSAYNIIPGSMHLTGSVRSYDERVRATAERRIREISEGIAASAGADVQVEYVRGYDSIRNDPALTGWARNMIAQTFGTQAVHELSPIAPGDDFCYYDQVCPGFFLELGAASPEKGSDAPHHNARYRLDEDALAYGMEYTVALLSGRCCLQAL</sequence>
<feature type="domain" description="Peptidase M20 dimerisation" evidence="4">
    <location>
        <begin position="186"/>
        <end position="278"/>
    </location>
</feature>
<dbReference type="InterPro" id="IPR036264">
    <property type="entry name" value="Bact_exopeptidase_dim_dom"/>
</dbReference>